<organism evidence="1 2">
    <name type="scientific">Pontibacter akesuensis</name>
    <dbReference type="NCBI Taxonomy" id="388950"/>
    <lineage>
        <taxon>Bacteria</taxon>
        <taxon>Pseudomonadati</taxon>
        <taxon>Bacteroidota</taxon>
        <taxon>Cytophagia</taxon>
        <taxon>Cytophagales</taxon>
        <taxon>Hymenobacteraceae</taxon>
        <taxon>Pontibacter</taxon>
    </lineage>
</organism>
<dbReference type="RefSeq" id="WP_068837736.1">
    <property type="nucleotide sequence ID" value="NZ_BMXC01000002.1"/>
</dbReference>
<accession>A0A1I7I1X3</accession>
<keyword evidence="2" id="KW-1185">Reference proteome</keyword>
<dbReference type="Proteomes" id="UP000182491">
    <property type="component" value="Unassembled WGS sequence"/>
</dbReference>
<dbReference type="STRING" id="388950.GCA_001611675_01693"/>
<reference evidence="2" key="1">
    <citation type="submission" date="2016-10" db="EMBL/GenBank/DDBJ databases">
        <authorList>
            <person name="Varghese N."/>
        </authorList>
    </citation>
    <scope>NUCLEOTIDE SEQUENCE [LARGE SCALE GENOMIC DNA]</scope>
    <source>
        <strain evidence="2">DSM 18820</strain>
    </source>
</reference>
<evidence type="ECO:0000313" key="2">
    <source>
        <dbReference type="Proteomes" id="UP000182491"/>
    </source>
</evidence>
<gene>
    <name evidence="1" type="ORF">SAMN04487941_1850</name>
</gene>
<evidence type="ECO:0000313" key="1">
    <source>
        <dbReference type="EMBL" id="SFU66960.1"/>
    </source>
</evidence>
<sequence length="512" mass="59977">MDDLKTTLDTLSDDDKRELTLFIKRQKEKKQRKDLELFQLLQQPVAYKPEQLISRLYPAEPNPVAYYALRKRLLRHLTDFILLKRMEEDITAASSIMGMLSLATYLFDARADRLAWVQLRKAEKLAQGNEQYDLLNAIYNLQIEKADNEFADPLDEIIEKRNCNKQVADEDERANIANSVINQRLQAVRRQGSDLHFDKIIQEVLRAHDLLEAVSKRPSLLYKLMSITRSAILARKDFLSFEPYIISQYHEAEQRYGFKKAHLHYKLSLLYMIAHVLYRNKKFSESMRYLGLLQQSMSGEGKSHYVLFYPRYVFLMAANLVFLHRNEEAIVLMEQLLYKSKLTLSTKDQLTAQLGLSFNYFAQGAYAKANRVLMSIKRSDKWCEGKMGREWVLKKNLGELILQYELGNEDLVLNKIRSVERTFGDLLHEPAYKNVKHYLLLIKHMLDHPDAVVKPEFVAYVESSLEFTTFEGTDIQAMSFYAWLKSKMLRRPYYTVLLELANSAWENALHRQ</sequence>
<proteinExistence type="predicted"/>
<dbReference type="OrthoDB" id="732094at2"/>
<dbReference type="EMBL" id="FPCA01000002">
    <property type="protein sequence ID" value="SFU66960.1"/>
    <property type="molecule type" value="Genomic_DNA"/>
</dbReference>
<evidence type="ECO:0008006" key="3">
    <source>
        <dbReference type="Google" id="ProtNLM"/>
    </source>
</evidence>
<dbReference type="AlphaFoldDB" id="A0A1I7I1X3"/>
<protein>
    <recommendedName>
        <fullName evidence="3">Tetratricopeptide repeat-containing protein</fullName>
    </recommendedName>
</protein>
<name>A0A1I7I1X3_9BACT</name>